<accession>A0A245ZCT2</accession>
<dbReference type="EMBL" id="NBBI01000015">
    <property type="protein sequence ID" value="OWK27501.1"/>
    <property type="molecule type" value="Genomic_DNA"/>
</dbReference>
<protein>
    <submittedName>
        <fullName evidence="3">Putative diguanylate cyclase YegE</fullName>
        <ecNumber evidence="3">2.7.7.65</ecNumber>
    </submittedName>
</protein>
<dbReference type="Proteomes" id="UP000197290">
    <property type="component" value="Unassembled WGS sequence"/>
</dbReference>
<dbReference type="SMART" id="SM00267">
    <property type="entry name" value="GGDEF"/>
    <property type="match status" value="1"/>
</dbReference>
<sequence length="291" mass="32150">MVDPMLDRAMALAGLGAWSCNLADERLSWTSGVYELFGLPLETAIDRRETLAMYTEESRATLERLRALAIKRRGSFTLDAQIRRADGAPRWMRINGEVVCQADGTRLLHGMKQDVTEEKARFEALRRLAENDALTGLANRAIFEARFLNHDRAAPDLPVGALILFDLDGFKAINDRYGHLAGDACLQAFAERLAASFPEAVVSARIGGDEFAVILGDEPAPATVEAKIAAFAQRLRAPVAWQGHLFTIGATSGSAVPENRMCYDAEALFARADAALYVAKRTRRRRRTDRR</sequence>
<dbReference type="InterPro" id="IPR001610">
    <property type="entry name" value="PAC"/>
</dbReference>
<evidence type="ECO:0000313" key="3">
    <source>
        <dbReference type="EMBL" id="OWK27501.1"/>
    </source>
</evidence>
<dbReference type="Gene3D" id="3.30.70.270">
    <property type="match status" value="1"/>
</dbReference>
<evidence type="ECO:0000259" key="1">
    <source>
        <dbReference type="PROSITE" id="PS50113"/>
    </source>
</evidence>
<evidence type="ECO:0000313" key="4">
    <source>
        <dbReference type="Proteomes" id="UP000197290"/>
    </source>
</evidence>
<dbReference type="InterPro" id="IPR029787">
    <property type="entry name" value="Nucleotide_cyclase"/>
</dbReference>
<keyword evidence="3" id="KW-0548">Nucleotidyltransferase</keyword>
<dbReference type="Gene3D" id="3.30.450.20">
    <property type="entry name" value="PAS domain"/>
    <property type="match status" value="1"/>
</dbReference>
<dbReference type="InterPro" id="IPR013655">
    <property type="entry name" value="PAS_fold_3"/>
</dbReference>
<dbReference type="NCBIfam" id="TIGR00254">
    <property type="entry name" value="GGDEF"/>
    <property type="match status" value="1"/>
</dbReference>
<dbReference type="PANTHER" id="PTHR44757">
    <property type="entry name" value="DIGUANYLATE CYCLASE DGCP"/>
    <property type="match status" value="1"/>
</dbReference>
<dbReference type="SMART" id="SM00086">
    <property type="entry name" value="PAC"/>
    <property type="match status" value="1"/>
</dbReference>
<dbReference type="AlphaFoldDB" id="A0A245ZCT2"/>
<dbReference type="Gene3D" id="2.10.70.100">
    <property type="match status" value="1"/>
</dbReference>
<dbReference type="PROSITE" id="PS50113">
    <property type="entry name" value="PAC"/>
    <property type="match status" value="1"/>
</dbReference>
<keyword evidence="4" id="KW-1185">Reference proteome</keyword>
<dbReference type="InterPro" id="IPR000160">
    <property type="entry name" value="GGDEF_dom"/>
</dbReference>
<keyword evidence="3" id="KW-0808">Transferase</keyword>
<feature type="domain" description="PAC" evidence="1">
    <location>
        <begin position="76"/>
        <end position="127"/>
    </location>
</feature>
<evidence type="ECO:0000259" key="2">
    <source>
        <dbReference type="PROSITE" id="PS50887"/>
    </source>
</evidence>
<name>A0A245ZCT2_9SPHN</name>
<dbReference type="InterPro" id="IPR000700">
    <property type="entry name" value="PAS-assoc_C"/>
</dbReference>
<dbReference type="Pfam" id="PF00990">
    <property type="entry name" value="GGDEF"/>
    <property type="match status" value="1"/>
</dbReference>
<dbReference type="PANTHER" id="PTHR44757:SF2">
    <property type="entry name" value="BIOFILM ARCHITECTURE MAINTENANCE PROTEIN MBAA"/>
    <property type="match status" value="1"/>
</dbReference>
<dbReference type="GO" id="GO:0052621">
    <property type="term" value="F:diguanylate cyclase activity"/>
    <property type="evidence" value="ECO:0007669"/>
    <property type="project" value="UniProtKB-EC"/>
</dbReference>
<feature type="domain" description="GGDEF" evidence="2">
    <location>
        <begin position="158"/>
        <end position="291"/>
    </location>
</feature>
<organism evidence="3 4">
    <name type="scientific">Sphingomonas dokdonensis</name>
    <dbReference type="NCBI Taxonomy" id="344880"/>
    <lineage>
        <taxon>Bacteria</taxon>
        <taxon>Pseudomonadati</taxon>
        <taxon>Pseudomonadota</taxon>
        <taxon>Alphaproteobacteria</taxon>
        <taxon>Sphingomonadales</taxon>
        <taxon>Sphingomonadaceae</taxon>
        <taxon>Sphingomonas</taxon>
    </lineage>
</organism>
<reference evidence="3 4" key="1">
    <citation type="submission" date="2017-03" db="EMBL/GenBank/DDBJ databases">
        <title>Genome sequence of Sphingomonas dokdonensis DSM 21029.</title>
        <authorList>
            <person name="Poehlein A."/>
            <person name="Wuebbeler J.H."/>
            <person name="Steinbuechel A."/>
            <person name="Daniel R."/>
        </authorList>
    </citation>
    <scope>NUCLEOTIDE SEQUENCE [LARGE SCALE GENOMIC DNA]</scope>
    <source>
        <strain evidence="3 4">DSM 21029</strain>
    </source>
</reference>
<dbReference type="Pfam" id="PF08447">
    <property type="entry name" value="PAS_3"/>
    <property type="match status" value="1"/>
</dbReference>
<gene>
    <name evidence="3" type="primary">yegE_2</name>
    <name evidence="3" type="ORF">SPDO_33220</name>
</gene>
<proteinExistence type="predicted"/>
<dbReference type="EC" id="2.7.7.65" evidence="3"/>
<comment type="caution">
    <text evidence="3">The sequence shown here is derived from an EMBL/GenBank/DDBJ whole genome shotgun (WGS) entry which is preliminary data.</text>
</comment>
<dbReference type="SUPFAM" id="SSF55785">
    <property type="entry name" value="PYP-like sensor domain (PAS domain)"/>
    <property type="match status" value="1"/>
</dbReference>
<dbReference type="PROSITE" id="PS50887">
    <property type="entry name" value="GGDEF"/>
    <property type="match status" value="1"/>
</dbReference>
<dbReference type="InterPro" id="IPR043128">
    <property type="entry name" value="Rev_trsase/Diguanyl_cyclase"/>
</dbReference>
<dbReference type="CDD" id="cd01949">
    <property type="entry name" value="GGDEF"/>
    <property type="match status" value="1"/>
</dbReference>
<dbReference type="InterPro" id="IPR035965">
    <property type="entry name" value="PAS-like_dom_sf"/>
</dbReference>
<dbReference type="InterPro" id="IPR052155">
    <property type="entry name" value="Biofilm_reg_signaling"/>
</dbReference>
<dbReference type="SUPFAM" id="SSF55073">
    <property type="entry name" value="Nucleotide cyclase"/>
    <property type="match status" value="1"/>
</dbReference>